<reference evidence="8 9" key="1">
    <citation type="submission" date="2024-06" db="EMBL/GenBank/DDBJ databases">
        <title>Genomic Encyclopedia of Type Strains, Phase IV (KMG-IV): sequencing the most valuable type-strain genomes for metagenomic binning, comparative biology and taxonomic classification.</title>
        <authorList>
            <person name="Goeker M."/>
        </authorList>
    </citation>
    <scope>NUCLEOTIDE SEQUENCE [LARGE SCALE GENOMIC DNA]</scope>
    <source>
        <strain evidence="8 9">DSM 23520</strain>
    </source>
</reference>
<comment type="function">
    <text evidence="7">Functions as a peptidoglycan terminase that cleaves nascent peptidoglycan strands endolytically to terminate their elongation.</text>
</comment>
<evidence type="ECO:0000256" key="2">
    <source>
        <dbReference type="ARBA" id="ARBA00022692"/>
    </source>
</evidence>
<feature type="transmembrane region" description="Helical" evidence="7">
    <location>
        <begin position="24"/>
        <end position="44"/>
    </location>
</feature>
<gene>
    <name evidence="7" type="primary">mltG</name>
    <name evidence="8" type="ORF">ABID56_000579</name>
</gene>
<keyword evidence="2 7" id="KW-0812">Transmembrane</keyword>
<evidence type="ECO:0000256" key="1">
    <source>
        <dbReference type="ARBA" id="ARBA00022475"/>
    </source>
</evidence>
<dbReference type="Gene3D" id="3.30.1490.480">
    <property type="entry name" value="Endolytic murein transglycosylase"/>
    <property type="match status" value="1"/>
</dbReference>
<keyword evidence="5 7" id="KW-0456">Lyase</keyword>
<protein>
    <recommendedName>
        <fullName evidence="7">Endolytic murein transglycosylase</fullName>
        <ecNumber evidence="7">4.2.2.29</ecNumber>
    </recommendedName>
    <alternativeName>
        <fullName evidence="7">Peptidoglycan lytic transglycosylase</fullName>
    </alternativeName>
    <alternativeName>
        <fullName evidence="7">Peptidoglycan polymerization terminase</fullName>
    </alternativeName>
</protein>
<dbReference type="RefSeq" id="WP_354219113.1">
    <property type="nucleotide sequence ID" value="NZ_JBEPMX010000002.1"/>
</dbReference>
<dbReference type="PANTHER" id="PTHR30518:SF2">
    <property type="entry name" value="ENDOLYTIC MUREIN TRANSGLYCOSYLASE"/>
    <property type="match status" value="1"/>
</dbReference>
<dbReference type="Gene3D" id="3.30.160.60">
    <property type="entry name" value="Classic Zinc Finger"/>
    <property type="match status" value="1"/>
</dbReference>
<comment type="subcellular location">
    <subcellularLocation>
        <location evidence="7">Cell membrane</location>
        <topology evidence="7">Single-pass membrane protein</topology>
    </subcellularLocation>
</comment>
<comment type="similarity">
    <text evidence="7">Belongs to the transglycosylase MltG family.</text>
</comment>
<sequence length="377" mass="43153">MSSSNETENIKARRVKEASMARKVILIVILVLVILFTIGGYFLYNYIEEGLSPVDPDNDELIEVNIPLGSSVEDIASILEEKDIISNATIFDYYVTFKNETGFQAGDYQMSKSLTMDEIIETLKTGVIMVDPIFRVTIPEGTTIEEIAGIFAEETSINEQEFMDKMNDEAFIQSMMEQYPELLSDDILAEEVRYPLEGYLNALTYPFYEEDPTVEQVVTMMLDETQNQVFQYIDQIDSRNLSIHEALTMASLIENEASEQESRPMISGVFYNRINPDEGEQEMPLQTDPTVLYAKGEHQERVLYEDLEIDHPYNTYQNLGLPPGPISNYHESALEAAVNPEYHNYKYFLHGDDGDVHFAETLEEHNQNIDQYRPSND</sequence>
<dbReference type="InterPro" id="IPR003770">
    <property type="entry name" value="MLTG-like"/>
</dbReference>
<dbReference type="NCBIfam" id="TIGR00247">
    <property type="entry name" value="endolytic transglycosylase MltG"/>
    <property type="match status" value="1"/>
</dbReference>
<dbReference type="Proteomes" id="UP001549167">
    <property type="component" value="Unassembled WGS sequence"/>
</dbReference>
<evidence type="ECO:0000313" key="8">
    <source>
        <dbReference type="EMBL" id="MET3682498.1"/>
    </source>
</evidence>
<name>A0ABV2KSE3_9BACI</name>
<evidence type="ECO:0000313" key="9">
    <source>
        <dbReference type="Proteomes" id="UP001549167"/>
    </source>
</evidence>
<keyword evidence="1 7" id="KW-1003">Cell membrane</keyword>
<dbReference type="CDD" id="cd08010">
    <property type="entry name" value="MltG_like"/>
    <property type="match status" value="1"/>
</dbReference>
<keyword evidence="6 7" id="KW-0961">Cell wall biogenesis/degradation</keyword>
<proteinExistence type="inferred from homology"/>
<keyword evidence="3 7" id="KW-1133">Transmembrane helix</keyword>
<evidence type="ECO:0000256" key="3">
    <source>
        <dbReference type="ARBA" id="ARBA00022989"/>
    </source>
</evidence>
<feature type="site" description="Important for catalytic activity" evidence="7">
    <location>
        <position position="256"/>
    </location>
</feature>
<dbReference type="Pfam" id="PF02618">
    <property type="entry name" value="YceG"/>
    <property type="match status" value="1"/>
</dbReference>
<comment type="caution">
    <text evidence="8">The sequence shown here is derived from an EMBL/GenBank/DDBJ whole genome shotgun (WGS) entry which is preliminary data.</text>
</comment>
<evidence type="ECO:0000256" key="5">
    <source>
        <dbReference type="ARBA" id="ARBA00023239"/>
    </source>
</evidence>
<accession>A0ABV2KSE3</accession>
<dbReference type="PANTHER" id="PTHR30518">
    <property type="entry name" value="ENDOLYTIC MUREIN TRANSGLYCOSYLASE"/>
    <property type="match status" value="1"/>
</dbReference>
<keyword evidence="9" id="KW-1185">Reference proteome</keyword>
<dbReference type="HAMAP" id="MF_02065">
    <property type="entry name" value="MltG"/>
    <property type="match status" value="1"/>
</dbReference>
<organism evidence="8 9">
    <name type="scientific">Alkalibacillus flavidus</name>
    <dbReference type="NCBI Taxonomy" id="546021"/>
    <lineage>
        <taxon>Bacteria</taxon>
        <taxon>Bacillati</taxon>
        <taxon>Bacillota</taxon>
        <taxon>Bacilli</taxon>
        <taxon>Bacillales</taxon>
        <taxon>Bacillaceae</taxon>
        <taxon>Alkalibacillus</taxon>
    </lineage>
</organism>
<comment type="catalytic activity">
    <reaction evidence="7">
        <text>a peptidoglycan chain = a peptidoglycan chain with N-acetyl-1,6-anhydromuramyl-[peptide] at the reducing end + a peptidoglycan chain with N-acetylglucosamine at the non-reducing end.</text>
        <dbReference type="EC" id="4.2.2.29"/>
    </reaction>
</comment>
<evidence type="ECO:0000256" key="4">
    <source>
        <dbReference type="ARBA" id="ARBA00023136"/>
    </source>
</evidence>
<dbReference type="EMBL" id="JBEPMX010000002">
    <property type="protein sequence ID" value="MET3682498.1"/>
    <property type="molecule type" value="Genomic_DNA"/>
</dbReference>
<dbReference type="EC" id="4.2.2.29" evidence="7"/>
<keyword evidence="4 7" id="KW-0472">Membrane</keyword>
<evidence type="ECO:0000256" key="6">
    <source>
        <dbReference type="ARBA" id="ARBA00023316"/>
    </source>
</evidence>
<evidence type="ECO:0000256" key="7">
    <source>
        <dbReference type="HAMAP-Rule" id="MF_02065"/>
    </source>
</evidence>